<dbReference type="InterPro" id="IPR051786">
    <property type="entry name" value="ASN_synthetase/amidase"/>
</dbReference>
<dbReference type="InterPro" id="IPR029055">
    <property type="entry name" value="Ntn_hydrolases_N"/>
</dbReference>
<accession>A0A846QJ42</accession>
<comment type="caution">
    <text evidence="9">The sequence shown here is derived from an EMBL/GenBank/DDBJ whole genome shotgun (WGS) entry which is preliminary data.</text>
</comment>
<dbReference type="GO" id="GO:0005829">
    <property type="term" value="C:cytosol"/>
    <property type="evidence" value="ECO:0007669"/>
    <property type="project" value="TreeGrafter"/>
</dbReference>
<gene>
    <name evidence="9" type="ORF">GGQ74_000717</name>
</gene>
<dbReference type="SUPFAM" id="SSF52402">
    <property type="entry name" value="Adenine nucleotide alpha hydrolases-like"/>
    <property type="match status" value="1"/>
</dbReference>
<evidence type="ECO:0000256" key="6">
    <source>
        <dbReference type="ARBA" id="ARBA00048741"/>
    </source>
</evidence>
<dbReference type="PANTHER" id="PTHR43284:SF1">
    <property type="entry name" value="ASPARAGINE SYNTHETASE"/>
    <property type="match status" value="1"/>
</dbReference>
<dbReference type="CDD" id="cd01991">
    <property type="entry name" value="Asn_synthase_B_C"/>
    <property type="match status" value="1"/>
</dbReference>
<evidence type="ECO:0000313" key="10">
    <source>
        <dbReference type="Proteomes" id="UP000580856"/>
    </source>
</evidence>
<evidence type="ECO:0000256" key="2">
    <source>
        <dbReference type="ARBA" id="ARBA00005752"/>
    </source>
</evidence>
<dbReference type="InterPro" id="IPR006426">
    <property type="entry name" value="Asn_synth_AEB"/>
</dbReference>
<reference evidence="9 10" key="1">
    <citation type="submission" date="2020-03" db="EMBL/GenBank/DDBJ databases">
        <title>Genomic Encyclopedia of Type Strains, Phase IV (KMG-IV): sequencing the most valuable type-strain genomes for metagenomic binning, comparative biology and taxonomic classification.</title>
        <authorList>
            <person name="Goeker M."/>
        </authorList>
    </citation>
    <scope>NUCLEOTIDE SEQUENCE [LARGE SCALE GENOMIC DNA]</scope>
    <source>
        <strain evidence="9 10">DSM 24233</strain>
    </source>
</reference>
<dbReference type="Proteomes" id="UP000580856">
    <property type="component" value="Unassembled WGS sequence"/>
</dbReference>
<dbReference type="GO" id="GO:0004066">
    <property type="term" value="F:asparagine synthase (glutamine-hydrolyzing) activity"/>
    <property type="evidence" value="ECO:0007669"/>
    <property type="project" value="UniProtKB-EC"/>
</dbReference>
<keyword evidence="4 7" id="KW-0547">Nucleotide-binding</keyword>
<dbReference type="Gene3D" id="3.40.50.620">
    <property type="entry name" value="HUPs"/>
    <property type="match status" value="2"/>
</dbReference>
<protein>
    <recommendedName>
        <fullName evidence="3">asparagine synthase (glutamine-hydrolyzing)</fullName>
        <ecNumber evidence="3">6.3.5.4</ecNumber>
    </recommendedName>
</protein>
<dbReference type="EC" id="6.3.5.4" evidence="3"/>
<comment type="catalytic activity">
    <reaction evidence="6">
        <text>L-aspartate + L-glutamine + ATP + H2O = L-asparagine + L-glutamate + AMP + diphosphate + H(+)</text>
        <dbReference type="Rhea" id="RHEA:12228"/>
        <dbReference type="ChEBI" id="CHEBI:15377"/>
        <dbReference type="ChEBI" id="CHEBI:15378"/>
        <dbReference type="ChEBI" id="CHEBI:29985"/>
        <dbReference type="ChEBI" id="CHEBI:29991"/>
        <dbReference type="ChEBI" id="CHEBI:30616"/>
        <dbReference type="ChEBI" id="CHEBI:33019"/>
        <dbReference type="ChEBI" id="CHEBI:58048"/>
        <dbReference type="ChEBI" id="CHEBI:58359"/>
        <dbReference type="ChEBI" id="CHEBI:456215"/>
        <dbReference type="EC" id="6.3.5.4"/>
    </reaction>
</comment>
<dbReference type="EMBL" id="JAATJA010000001">
    <property type="protein sequence ID" value="NJB67077.1"/>
    <property type="molecule type" value="Genomic_DNA"/>
</dbReference>
<dbReference type="GO" id="GO:0006529">
    <property type="term" value="P:asparagine biosynthetic process"/>
    <property type="evidence" value="ECO:0007669"/>
    <property type="project" value="InterPro"/>
</dbReference>
<dbReference type="PIRSF" id="PIRSF001589">
    <property type="entry name" value="Asn_synthetase_glu-h"/>
    <property type="match status" value="1"/>
</dbReference>
<organism evidence="9 10">
    <name type="scientific">Desulfobaculum xiamenense</name>
    <dbReference type="NCBI Taxonomy" id="995050"/>
    <lineage>
        <taxon>Bacteria</taxon>
        <taxon>Pseudomonadati</taxon>
        <taxon>Thermodesulfobacteriota</taxon>
        <taxon>Desulfovibrionia</taxon>
        <taxon>Desulfovibrionales</taxon>
        <taxon>Desulfovibrionaceae</taxon>
        <taxon>Desulfobaculum</taxon>
    </lineage>
</organism>
<evidence type="ECO:0000313" key="9">
    <source>
        <dbReference type="EMBL" id="NJB67077.1"/>
    </source>
</evidence>
<sequence length="630" mass="69784">MSRICGIVHPGDASTRHELLRGMLDNVRVPAHRRERVLNGARAAFGWTGVETPNAAERGGVLAVVDGMVVNREELGAKGNDAALVIDLYARHGFTAALERLNGDFAIALFDVPRGVLWLGRDRFGVRPLYWTRSAGLFAFASRPGALAHLPGVPTDVNWTYAALFAASHYRTFDNDPSASPYAAVHQLPPACALRAQAGGERECRWWTLPDAPEFTHSEQTLAQRYRDLFLDAVRLRVREAQSPAFTLSGGMDSSSVLAAAVHGDGRQRHAFSAVYADPTFDESADIAPLASALASRWHRVPVDAPDVFALVREMIAAGDEPVATATWLSHWLLCREVSRHGFRSLFGGLGGDELNAGEYEYFIYHFADLRAAGRRMDMAREIAGWVRHHDHPVYRKGSAIADEAMERLTDPARPGLCRPDRARMERYARALAPGFFDLAAFEPVMDHPLPTCLGNRTWQDMTRETLPCCLRAGDRNCAAMGLVNVHPFLDHRLVEFMFRVPGDLKIRDGVTKVLLREAMRTILPEPTRTRVTKTGWNAPAHVWFAGRDGEKLMDMVRGRAFRERGIYNPAEVERIVQEHRAIVASGAPGENHMMFLWQVLNLETWLDSLGSSVLPQGSAAFGTQGETNA</sequence>
<dbReference type="RefSeq" id="WP_167940164.1">
    <property type="nucleotide sequence ID" value="NZ_JAATJA010000001.1"/>
</dbReference>
<name>A0A846QJ42_9BACT</name>
<evidence type="ECO:0000256" key="3">
    <source>
        <dbReference type="ARBA" id="ARBA00012737"/>
    </source>
</evidence>
<dbReference type="InterPro" id="IPR014729">
    <property type="entry name" value="Rossmann-like_a/b/a_fold"/>
</dbReference>
<dbReference type="Pfam" id="PF00733">
    <property type="entry name" value="Asn_synthase"/>
    <property type="match status" value="1"/>
</dbReference>
<feature type="domain" description="Glutamine amidotransferase type-2" evidence="8">
    <location>
        <begin position="5"/>
        <end position="199"/>
    </location>
</feature>
<dbReference type="AlphaFoldDB" id="A0A846QJ42"/>
<dbReference type="PROSITE" id="PS51278">
    <property type="entry name" value="GATASE_TYPE_2"/>
    <property type="match status" value="1"/>
</dbReference>
<comment type="pathway">
    <text evidence="1">Amino-acid biosynthesis; L-asparagine biosynthesis; L-asparagine from L-aspartate (L-Gln route): step 1/1.</text>
</comment>
<dbReference type="Pfam" id="PF13537">
    <property type="entry name" value="GATase_7"/>
    <property type="match status" value="1"/>
</dbReference>
<keyword evidence="5 7" id="KW-0067">ATP-binding</keyword>
<dbReference type="InterPro" id="IPR017932">
    <property type="entry name" value="GATase_2_dom"/>
</dbReference>
<evidence type="ECO:0000259" key="8">
    <source>
        <dbReference type="PROSITE" id="PS51278"/>
    </source>
</evidence>
<proteinExistence type="inferred from homology"/>
<feature type="binding site" evidence="7">
    <location>
        <position position="81"/>
    </location>
    <ligand>
        <name>L-glutamine</name>
        <dbReference type="ChEBI" id="CHEBI:58359"/>
    </ligand>
</feature>
<dbReference type="InterPro" id="IPR001962">
    <property type="entry name" value="Asn_synthase"/>
</dbReference>
<comment type="similarity">
    <text evidence="2">Belongs to the asparagine synthetase family.</text>
</comment>
<evidence type="ECO:0000256" key="1">
    <source>
        <dbReference type="ARBA" id="ARBA00005187"/>
    </source>
</evidence>
<dbReference type="SUPFAM" id="SSF56235">
    <property type="entry name" value="N-terminal nucleophile aminohydrolases (Ntn hydrolases)"/>
    <property type="match status" value="1"/>
</dbReference>
<keyword evidence="10" id="KW-1185">Reference proteome</keyword>
<evidence type="ECO:0000256" key="4">
    <source>
        <dbReference type="ARBA" id="ARBA00022741"/>
    </source>
</evidence>
<evidence type="ECO:0000256" key="7">
    <source>
        <dbReference type="PIRSR" id="PIRSR001589-2"/>
    </source>
</evidence>
<keyword evidence="9" id="KW-0436">Ligase</keyword>
<evidence type="ECO:0000256" key="5">
    <source>
        <dbReference type="ARBA" id="ARBA00022840"/>
    </source>
</evidence>
<dbReference type="PANTHER" id="PTHR43284">
    <property type="entry name" value="ASPARAGINE SYNTHETASE (GLUTAMINE-HYDROLYZING)"/>
    <property type="match status" value="1"/>
</dbReference>
<dbReference type="GO" id="GO:0005524">
    <property type="term" value="F:ATP binding"/>
    <property type="evidence" value="ECO:0007669"/>
    <property type="project" value="UniProtKB-KW"/>
</dbReference>
<dbReference type="Gene3D" id="3.60.20.10">
    <property type="entry name" value="Glutamine Phosphoribosylpyrophosphate, subunit 1, domain 1"/>
    <property type="match status" value="1"/>
</dbReference>